<keyword evidence="3 6" id="KW-0812">Transmembrane</keyword>
<feature type="transmembrane region" description="Helical" evidence="6">
    <location>
        <begin position="261"/>
        <end position="282"/>
    </location>
</feature>
<dbReference type="EMBL" id="CP062796">
    <property type="protein sequence ID" value="QUL98618.1"/>
    <property type="molecule type" value="Genomic_DNA"/>
</dbReference>
<dbReference type="PANTHER" id="PTHR21716">
    <property type="entry name" value="TRANSMEMBRANE PROTEIN"/>
    <property type="match status" value="1"/>
</dbReference>
<dbReference type="InterPro" id="IPR002549">
    <property type="entry name" value="AI-2E-like"/>
</dbReference>
<evidence type="ECO:0000256" key="6">
    <source>
        <dbReference type="SAM" id="Phobius"/>
    </source>
</evidence>
<comment type="subcellular location">
    <subcellularLocation>
        <location evidence="1">Membrane</location>
        <topology evidence="1">Multi-pass membrane protein</topology>
    </subcellularLocation>
</comment>
<feature type="transmembrane region" description="Helical" evidence="6">
    <location>
        <begin position="302"/>
        <end position="328"/>
    </location>
</feature>
<dbReference type="InterPro" id="IPR014227">
    <property type="entry name" value="YtvI-like"/>
</dbReference>
<dbReference type="GO" id="GO:0016020">
    <property type="term" value="C:membrane"/>
    <property type="evidence" value="ECO:0007669"/>
    <property type="project" value="UniProtKB-SubCell"/>
</dbReference>
<comment type="similarity">
    <text evidence="2">Belongs to the autoinducer-2 exporter (AI-2E) (TC 2.A.86) family.</text>
</comment>
<gene>
    <name evidence="7" type="primary">ytvI</name>
    <name evidence="7" type="ORF">IMF26_00525</name>
</gene>
<proteinExistence type="inferred from homology"/>
<evidence type="ECO:0000256" key="3">
    <source>
        <dbReference type="ARBA" id="ARBA00022692"/>
    </source>
</evidence>
<feature type="transmembrane region" description="Helical" evidence="6">
    <location>
        <begin position="232"/>
        <end position="254"/>
    </location>
</feature>
<name>A0AAT9LCU7_9FIRM</name>
<organism evidence="7">
    <name type="scientific">Candidatus Fermentithermobacillus carboniphilus</name>
    <dbReference type="NCBI Taxonomy" id="3085328"/>
    <lineage>
        <taxon>Bacteria</taxon>
        <taxon>Bacillati</taxon>
        <taxon>Bacillota</taxon>
        <taxon>Candidatus Fermentithermobacillia</taxon>
        <taxon>Candidatus Fermentithermobacillales</taxon>
        <taxon>Candidatus Fermentithermobacillaceae</taxon>
        <taxon>Candidatus Fermentithermobacillus</taxon>
    </lineage>
</organism>
<reference evidence="7" key="2">
    <citation type="journal article" date="2023" name="Biology">
        <title>Prokaryotic Life Associated with Coal-Fire Gas Vents Revealed by Metagenomics.</title>
        <authorList>
            <person name="Kadnikov V.V."/>
            <person name="Mardanov A.V."/>
            <person name="Beletsky A.V."/>
            <person name="Karnachuk O.V."/>
            <person name="Ravin N.V."/>
        </authorList>
    </citation>
    <scope>NUCLEOTIDE SEQUENCE</scope>
    <source>
        <strain evidence="7">Bu02</strain>
    </source>
</reference>
<dbReference type="GO" id="GO:0055085">
    <property type="term" value="P:transmembrane transport"/>
    <property type="evidence" value="ECO:0007669"/>
    <property type="project" value="TreeGrafter"/>
</dbReference>
<evidence type="ECO:0000256" key="5">
    <source>
        <dbReference type="ARBA" id="ARBA00023136"/>
    </source>
</evidence>
<evidence type="ECO:0000256" key="2">
    <source>
        <dbReference type="ARBA" id="ARBA00009773"/>
    </source>
</evidence>
<evidence type="ECO:0000313" key="7">
    <source>
        <dbReference type="EMBL" id="QUL98618.1"/>
    </source>
</evidence>
<dbReference type="PANTHER" id="PTHR21716:SF68">
    <property type="entry name" value="TRANSPORT PROTEIN YTVI-RELATED"/>
    <property type="match status" value="1"/>
</dbReference>
<reference evidence="7" key="1">
    <citation type="submission" date="2020-10" db="EMBL/GenBank/DDBJ databases">
        <authorList>
            <person name="Kadnikov V."/>
            <person name="Beletsky A.V."/>
            <person name="Mardanov A.V."/>
            <person name="Karnachuk O.V."/>
            <person name="Ravin N.V."/>
        </authorList>
    </citation>
    <scope>NUCLEOTIDE SEQUENCE</scope>
    <source>
        <strain evidence="7">Bu02</strain>
    </source>
</reference>
<keyword evidence="5 6" id="KW-0472">Membrane</keyword>
<dbReference type="AlphaFoldDB" id="A0AAT9LCU7"/>
<dbReference type="NCBIfam" id="TIGR02872">
    <property type="entry name" value="spore_ytvI"/>
    <property type="match status" value="1"/>
</dbReference>
<feature type="transmembrane region" description="Helical" evidence="6">
    <location>
        <begin position="209"/>
        <end position="226"/>
    </location>
</feature>
<dbReference type="Pfam" id="PF01594">
    <property type="entry name" value="AI-2E_transport"/>
    <property type="match status" value="1"/>
</dbReference>
<evidence type="ECO:0000256" key="1">
    <source>
        <dbReference type="ARBA" id="ARBA00004141"/>
    </source>
</evidence>
<sequence>MNRSTLAYLSFLFIGIYVFLRFFLPHILPFAIGVFLAFLLDPAVSFISRRLRVSRGLSAFLVLLLLLGGMGFFLTWGIARIASELSDLYGYFPQYYGEFTRIMGEVLRVAGEVSQRLPEPLARVAQDQWNRLYSVLSRAVSGAGSLVRGVPGFSITMIFTILSTYFMIKDRAAIGAFLRSIVPPKAFDSFKNVEVDILTGVAGFVRAQVLLVLLTMVVNVIGLSVLNTRYAVALGLLLAILDILPIVGPGLVYFPWVFYHLVWGNVATGVGLAVLYAGVSFLRQVVQTHLVGREMGLHPLVTLISLYIGFRLFGAPGLVYGPLVAILVKGLWASGIIPHEGGAEN</sequence>
<protein>
    <submittedName>
        <fullName evidence="7">Sporulation integral membrane protein YtvI</fullName>
    </submittedName>
</protein>
<feature type="transmembrane region" description="Helical" evidence="6">
    <location>
        <begin position="7"/>
        <end position="24"/>
    </location>
</feature>
<evidence type="ECO:0000256" key="4">
    <source>
        <dbReference type="ARBA" id="ARBA00022989"/>
    </source>
</evidence>
<dbReference type="KEGG" id="fcz:IMF26_00525"/>
<keyword evidence="4 6" id="KW-1133">Transmembrane helix</keyword>
<feature type="transmembrane region" description="Helical" evidence="6">
    <location>
        <begin position="59"/>
        <end position="79"/>
    </location>
</feature>
<feature type="transmembrane region" description="Helical" evidence="6">
    <location>
        <begin position="30"/>
        <end position="47"/>
    </location>
</feature>
<accession>A0AAT9LCU7</accession>